<evidence type="ECO:0000259" key="2">
    <source>
        <dbReference type="SMART" id="SM01155"/>
    </source>
</evidence>
<gene>
    <name evidence="3" type="ORF">O3P69_004219</name>
</gene>
<feature type="region of interest" description="Disordered" evidence="1">
    <location>
        <begin position="63"/>
        <end position="211"/>
    </location>
</feature>
<feature type="compositionally biased region" description="Acidic residues" evidence="1">
    <location>
        <begin position="115"/>
        <end position="128"/>
    </location>
</feature>
<name>A0AAW0UFN6_SCYPA</name>
<dbReference type="InterPro" id="IPR013177">
    <property type="entry name" value="Ribosomal_mS38_C"/>
</dbReference>
<reference evidence="3 4" key="1">
    <citation type="submission" date="2023-03" db="EMBL/GenBank/DDBJ databases">
        <title>High-quality genome of Scylla paramamosain provides insights in environmental adaptation.</title>
        <authorList>
            <person name="Zhang L."/>
        </authorList>
    </citation>
    <scope>NUCLEOTIDE SEQUENCE [LARGE SCALE GENOMIC DNA]</scope>
    <source>
        <strain evidence="3">LZ_2023a</strain>
        <tissue evidence="3">Muscle</tissue>
    </source>
</reference>
<comment type="caution">
    <text evidence="3">The sequence shown here is derived from an EMBL/GenBank/DDBJ whole genome shotgun (WGS) entry which is preliminary data.</text>
</comment>
<evidence type="ECO:0000313" key="3">
    <source>
        <dbReference type="EMBL" id="KAK8398959.1"/>
    </source>
</evidence>
<evidence type="ECO:0000256" key="1">
    <source>
        <dbReference type="SAM" id="MobiDB-lite"/>
    </source>
</evidence>
<dbReference type="Proteomes" id="UP001487740">
    <property type="component" value="Unassembled WGS sequence"/>
</dbReference>
<feature type="domain" description="Ribosomal protein mS38 C-terminal" evidence="2">
    <location>
        <begin position="349"/>
        <end position="382"/>
    </location>
</feature>
<proteinExistence type="predicted"/>
<dbReference type="Pfam" id="PF08213">
    <property type="entry name" value="COX24_C"/>
    <property type="match status" value="1"/>
</dbReference>
<dbReference type="SMART" id="SM01155">
    <property type="entry name" value="DUF1713"/>
    <property type="match status" value="1"/>
</dbReference>
<dbReference type="AlphaFoldDB" id="A0AAW0UFN6"/>
<protein>
    <recommendedName>
        <fullName evidence="2">Ribosomal protein mS38 C-terminal domain-containing protein</fullName>
    </recommendedName>
</protein>
<feature type="compositionally biased region" description="Polar residues" evidence="1">
    <location>
        <begin position="89"/>
        <end position="98"/>
    </location>
</feature>
<keyword evidence="4" id="KW-1185">Reference proteome</keyword>
<evidence type="ECO:0000313" key="4">
    <source>
        <dbReference type="Proteomes" id="UP001487740"/>
    </source>
</evidence>
<dbReference type="EMBL" id="JARAKH010000012">
    <property type="protein sequence ID" value="KAK8398959.1"/>
    <property type="molecule type" value="Genomic_DNA"/>
</dbReference>
<accession>A0AAW0UFN6</accession>
<organism evidence="3 4">
    <name type="scientific">Scylla paramamosain</name>
    <name type="common">Mud crab</name>
    <dbReference type="NCBI Taxonomy" id="85552"/>
    <lineage>
        <taxon>Eukaryota</taxon>
        <taxon>Metazoa</taxon>
        <taxon>Ecdysozoa</taxon>
        <taxon>Arthropoda</taxon>
        <taxon>Crustacea</taxon>
        <taxon>Multicrustacea</taxon>
        <taxon>Malacostraca</taxon>
        <taxon>Eumalacostraca</taxon>
        <taxon>Eucarida</taxon>
        <taxon>Decapoda</taxon>
        <taxon>Pleocyemata</taxon>
        <taxon>Brachyura</taxon>
        <taxon>Eubrachyura</taxon>
        <taxon>Portunoidea</taxon>
        <taxon>Portunidae</taxon>
        <taxon>Portuninae</taxon>
        <taxon>Scylla</taxon>
    </lineage>
</organism>
<sequence length="476" mass="52762">MHGGTGGPTCSVRNRWGGGPAEACLGLLARTLGLRASQRRVRGSSCFRGLGSHWNPSLEPGWWQAGAQSNTPLLPPSPPLSPSSGQLPTQVAFSTPQSFGFPAFGEMQAGGVRQEDEDVSPSSSDEDMAGTARDGNERGAGSTASDSGDLDPELGARDAPLGGAADLLQPTPPAPQRPRQQRRRPGPWSVEDVGHAGKQRSPPDVNNTSPGVSPLWRMAAVETIRAMLSARSVLRLGPAVTRKVIFPLSSTPGQNAKDDLHLNFRRLTLSPIEVQLSAQVLASASSLNNTKELRLPPLLKPATITFPTLHNGVMLEKDLPSILNIFEKTDPGTPQQKVEAPTNQVAEKQAARLIITRRKKMRKHKLRKLRKKMKFVWAKVRQKREYRKEKQFQAEQMAKVRRYDAFDAAEYVKDILRQTKEKPTPKTWKSKRLPEFLIKELMKKEEEKKIKNRQERLKLEALQKIKDNYKSDLLSK</sequence>